<dbReference type="GO" id="GO:0016987">
    <property type="term" value="F:sigma factor activity"/>
    <property type="evidence" value="ECO:0007669"/>
    <property type="project" value="UniProtKB-KW"/>
</dbReference>
<keyword evidence="4" id="KW-0238">DNA-binding</keyword>
<keyword evidence="3" id="KW-0731">Sigma factor</keyword>
<dbReference type="NCBIfam" id="TIGR02983">
    <property type="entry name" value="SigE-fam_strep"/>
    <property type="match status" value="1"/>
</dbReference>
<dbReference type="InterPro" id="IPR007627">
    <property type="entry name" value="RNA_pol_sigma70_r2"/>
</dbReference>
<dbReference type="Pfam" id="PF08281">
    <property type="entry name" value="Sigma70_r4_2"/>
    <property type="match status" value="1"/>
</dbReference>
<evidence type="ECO:0000256" key="4">
    <source>
        <dbReference type="ARBA" id="ARBA00023125"/>
    </source>
</evidence>
<keyword evidence="2" id="KW-0805">Transcription regulation</keyword>
<evidence type="ECO:0000256" key="3">
    <source>
        <dbReference type="ARBA" id="ARBA00023082"/>
    </source>
</evidence>
<dbReference type="PANTHER" id="PTHR43133">
    <property type="entry name" value="RNA POLYMERASE ECF-TYPE SIGMA FACTO"/>
    <property type="match status" value="1"/>
</dbReference>
<dbReference type="RefSeq" id="WP_162392657.1">
    <property type="nucleotide sequence ID" value="NZ_JAABOZ010000002.1"/>
</dbReference>
<dbReference type="InterPro" id="IPR013249">
    <property type="entry name" value="RNA_pol_sigma70_r4_t2"/>
</dbReference>
<feature type="domain" description="RNA polymerase sigma-70 region 2" evidence="6">
    <location>
        <begin position="11"/>
        <end position="77"/>
    </location>
</feature>
<feature type="domain" description="RNA polymerase sigma factor 70 region 4 type 2" evidence="7">
    <location>
        <begin position="103"/>
        <end position="154"/>
    </location>
</feature>
<dbReference type="InterPro" id="IPR036388">
    <property type="entry name" value="WH-like_DNA-bd_sf"/>
</dbReference>
<dbReference type="CDD" id="cd06171">
    <property type="entry name" value="Sigma70_r4"/>
    <property type="match status" value="1"/>
</dbReference>
<dbReference type="Gene3D" id="1.10.1740.10">
    <property type="match status" value="1"/>
</dbReference>
<dbReference type="InterPro" id="IPR013325">
    <property type="entry name" value="RNA_pol_sigma_r2"/>
</dbReference>
<organism evidence="8 9">
    <name type="scientific">Goekera deserti</name>
    <dbReference type="NCBI Taxonomy" id="2497753"/>
    <lineage>
        <taxon>Bacteria</taxon>
        <taxon>Bacillati</taxon>
        <taxon>Actinomycetota</taxon>
        <taxon>Actinomycetes</taxon>
        <taxon>Geodermatophilales</taxon>
        <taxon>Geodermatophilaceae</taxon>
        <taxon>Goekera</taxon>
    </lineage>
</organism>
<accession>A0A7K3WB98</accession>
<dbReference type="InterPro" id="IPR014325">
    <property type="entry name" value="RNA_pol_sigma-E_actinobac"/>
</dbReference>
<evidence type="ECO:0000259" key="6">
    <source>
        <dbReference type="Pfam" id="PF04542"/>
    </source>
</evidence>
<dbReference type="PANTHER" id="PTHR43133:SF50">
    <property type="entry name" value="ECF RNA POLYMERASE SIGMA FACTOR SIGM"/>
    <property type="match status" value="1"/>
</dbReference>
<evidence type="ECO:0000256" key="2">
    <source>
        <dbReference type="ARBA" id="ARBA00023015"/>
    </source>
</evidence>
<dbReference type="SUPFAM" id="SSF88946">
    <property type="entry name" value="Sigma2 domain of RNA polymerase sigma factors"/>
    <property type="match status" value="1"/>
</dbReference>
<comment type="similarity">
    <text evidence="1">Belongs to the sigma-70 factor family. ECF subfamily.</text>
</comment>
<protein>
    <submittedName>
        <fullName evidence="8">SigE family RNA polymerase sigma factor</fullName>
    </submittedName>
</protein>
<dbReference type="Proteomes" id="UP000470470">
    <property type="component" value="Unassembled WGS sequence"/>
</dbReference>
<dbReference type="NCBIfam" id="TIGR02937">
    <property type="entry name" value="sigma70-ECF"/>
    <property type="match status" value="1"/>
</dbReference>
<evidence type="ECO:0000256" key="5">
    <source>
        <dbReference type="ARBA" id="ARBA00023163"/>
    </source>
</evidence>
<evidence type="ECO:0000256" key="1">
    <source>
        <dbReference type="ARBA" id="ARBA00010641"/>
    </source>
</evidence>
<sequence>MRGTHEAFSSFVREHSPSLMRTAYLLTGDRGHAEDLAQTALAKAYGHWSRVEAADQPVAYVRRLMVNAHLSWLRRLASTEQVVERVPDPGTDDGHAARALGGQLRDALRELSPRVRTAVVLRFYDDHSRAETARLMGCSVSTVDNHVTRGLAALRRLLADDPELVPARTRTHLEETP</sequence>
<dbReference type="InterPro" id="IPR039425">
    <property type="entry name" value="RNA_pol_sigma-70-like"/>
</dbReference>
<comment type="caution">
    <text evidence="8">The sequence shown here is derived from an EMBL/GenBank/DDBJ whole genome shotgun (WGS) entry which is preliminary data.</text>
</comment>
<evidence type="ECO:0000313" key="9">
    <source>
        <dbReference type="Proteomes" id="UP000470470"/>
    </source>
</evidence>
<dbReference type="AlphaFoldDB" id="A0A7K3WB98"/>
<keyword evidence="9" id="KW-1185">Reference proteome</keyword>
<dbReference type="EMBL" id="JAAGWK010000009">
    <property type="protein sequence ID" value="NEL53745.1"/>
    <property type="molecule type" value="Genomic_DNA"/>
</dbReference>
<dbReference type="InterPro" id="IPR014284">
    <property type="entry name" value="RNA_pol_sigma-70_dom"/>
</dbReference>
<dbReference type="InterPro" id="IPR013324">
    <property type="entry name" value="RNA_pol_sigma_r3/r4-like"/>
</dbReference>
<evidence type="ECO:0000313" key="8">
    <source>
        <dbReference type="EMBL" id="NEL53745.1"/>
    </source>
</evidence>
<evidence type="ECO:0000259" key="7">
    <source>
        <dbReference type="Pfam" id="PF08281"/>
    </source>
</evidence>
<name>A0A7K3WB98_9ACTN</name>
<dbReference type="Gene3D" id="1.10.10.10">
    <property type="entry name" value="Winged helix-like DNA-binding domain superfamily/Winged helix DNA-binding domain"/>
    <property type="match status" value="1"/>
</dbReference>
<gene>
    <name evidence="8" type="ORF">G1H19_06985</name>
</gene>
<dbReference type="Pfam" id="PF04542">
    <property type="entry name" value="Sigma70_r2"/>
    <property type="match status" value="1"/>
</dbReference>
<keyword evidence="5" id="KW-0804">Transcription</keyword>
<dbReference type="GO" id="GO:0006352">
    <property type="term" value="P:DNA-templated transcription initiation"/>
    <property type="evidence" value="ECO:0007669"/>
    <property type="project" value="InterPro"/>
</dbReference>
<reference evidence="8 9" key="1">
    <citation type="submission" date="2020-02" db="EMBL/GenBank/DDBJ databases">
        <title>The whole genome sequence of CPCC 205119.</title>
        <authorList>
            <person name="Jiang Z."/>
        </authorList>
    </citation>
    <scope>NUCLEOTIDE SEQUENCE [LARGE SCALE GENOMIC DNA]</scope>
    <source>
        <strain evidence="8 9">CPCC 205119</strain>
    </source>
</reference>
<dbReference type="GO" id="GO:0003677">
    <property type="term" value="F:DNA binding"/>
    <property type="evidence" value="ECO:0007669"/>
    <property type="project" value="UniProtKB-KW"/>
</dbReference>
<proteinExistence type="inferred from homology"/>
<dbReference type="SUPFAM" id="SSF88659">
    <property type="entry name" value="Sigma3 and sigma4 domains of RNA polymerase sigma factors"/>
    <property type="match status" value="1"/>
</dbReference>